<proteinExistence type="predicted"/>
<dbReference type="Proteomes" id="UP000192374">
    <property type="component" value="Unassembled WGS sequence"/>
</dbReference>
<accession>A0ABX3T0R9</accession>
<evidence type="ECO:0000313" key="1">
    <source>
        <dbReference type="EMBL" id="ORB11745.1"/>
    </source>
</evidence>
<evidence type="ECO:0000313" key="2">
    <source>
        <dbReference type="Proteomes" id="UP000192374"/>
    </source>
</evidence>
<comment type="caution">
    <text evidence="1">The sequence shown here is derived from an EMBL/GenBank/DDBJ whole genome shotgun (WGS) entry which is preliminary data.</text>
</comment>
<keyword evidence="2" id="KW-1185">Reference proteome</keyword>
<dbReference type="EMBL" id="MVIC01000044">
    <property type="protein sequence ID" value="ORB11745.1"/>
    <property type="molecule type" value="Genomic_DNA"/>
</dbReference>
<organism evidence="1 2">
    <name type="scientific">Mycobacterium noviomagense</name>
    <dbReference type="NCBI Taxonomy" id="459858"/>
    <lineage>
        <taxon>Bacteria</taxon>
        <taxon>Bacillati</taxon>
        <taxon>Actinomycetota</taxon>
        <taxon>Actinomycetes</taxon>
        <taxon>Mycobacteriales</taxon>
        <taxon>Mycobacteriaceae</taxon>
        <taxon>Mycobacterium</taxon>
    </lineage>
</organism>
<protein>
    <recommendedName>
        <fullName evidence="3">DUF1440 domain-containing protein</fullName>
    </recommendedName>
</protein>
<gene>
    <name evidence="1" type="ORF">BST37_18360</name>
</gene>
<reference evidence="1 2" key="1">
    <citation type="submission" date="2017-02" db="EMBL/GenBank/DDBJ databases">
        <title>The new phylogeny of genus Mycobacterium.</title>
        <authorList>
            <person name="Tortoli E."/>
            <person name="Trovato A."/>
            <person name="Cirillo D.M."/>
        </authorList>
    </citation>
    <scope>NUCLEOTIDE SEQUENCE [LARGE SCALE GENOMIC DNA]</scope>
    <source>
        <strain evidence="1 2">DSM 45145</strain>
    </source>
</reference>
<sequence length="174" mass="18842">MRMHGRTPMTPLGAVLRGAAAGAVGTLAMDLLWYRRYRRSGGDAGFAPWESSAGLDSWDDAPAPARFGKRLIEAVFDSELPPTCARLVNNVVHWSTGVGWGAVFGLIGGSMPFRLWQGPAFGTGVWLQSYAVLVPAKLYKPMWEYDVQTLAKDLSAHLVYGSATVGAFRILALQ</sequence>
<evidence type="ECO:0008006" key="3">
    <source>
        <dbReference type="Google" id="ProtNLM"/>
    </source>
</evidence>
<name>A0ABX3T0R9_9MYCO</name>